<dbReference type="EMBL" id="JAPDOD010000056">
    <property type="protein sequence ID" value="MDA0166017.1"/>
    <property type="molecule type" value="Genomic_DNA"/>
</dbReference>
<keyword evidence="2" id="KW-1185">Reference proteome</keyword>
<dbReference type="AlphaFoldDB" id="A0A9X3N0K9"/>
<accession>A0A9X3N0K9</accession>
<name>A0A9X3N0K9_9ACTN</name>
<gene>
    <name evidence="1" type="ORF">OM076_37480</name>
</gene>
<comment type="caution">
    <text evidence="1">The sequence shown here is derived from an EMBL/GenBank/DDBJ whole genome shotgun (WGS) entry which is preliminary data.</text>
</comment>
<evidence type="ECO:0000313" key="1">
    <source>
        <dbReference type="EMBL" id="MDA0166017.1"/>
    </source>
</evidence>
<dbReference type="Proteomes" id="UP001149140">
    <property type="component" value="Unassembled WGS sequence"/>
</dbReference>
<evidence type="ECO:0000313" key="2">
    <source>
        <dbReference type="Proteomes" id="UP001149140"/>
    </source>
</evidence>
<protein>
    <submittedName>
        <fullName evidence="1">Uncharacterized protein</fullName>
    </submittedName>
</protein>
<sequence length="55" mass="5822">MAFEAVVLVGCPAGVLEADVLDVVPDVTDVHVEVERIVEEVTSVPIPVKITTYAS</sequence>
<proteinExistence type="predicted"/>
<reference evidence="1" key="1">
    <citation type="submission" date="2022-10" db="EMBL/GenBank/DDBJ databases">
        <title>The WGS of Solirubrobacter ginsenosidimutans DSM 21036.</title>
        <authorList>
            <person name="Jiang Z."/>
        </authorList>
    </citation>
    <scope>NUCLEOTIDE SEQUENCE</scope>
    <source>
        <strain evidence="1">DSM 21036</strain>
    </source>
</reference>
<organism evidence="1 2">
    <name type="scientific">Solirubrobacter ginsenosidimutans</name>
    <dbReference type="NCBI Taxonomy" id="490573"/>
    <lineage>
        <taxon>Bacteria</taxon>
        <taxon>Bacillati</taxon>
        <taxon>Actinomycetota</taxon>
        <taxon>Thermoleophilia</taxon>
        <taxon>Solirubrobacterales</taxon>
        <taxon>Solirubrobacteraceae</taxon>
        <taxon>Solirubrobacter</taxon>
    </lineage>
</organism>